<dbReference type="RefSeq" id="WP_214296005.1">
    <property type="nucleotide sequence ID" value="NZ_JAHDYS010000001.1"/>
</dbReference>
<dbReference type="EMBL" id="JAHDYS010000001">
    <property type="protein sequence ID" value="MBT1070296.1"/>
    <property type="molecule type" value="Genomic_DNA"/>
</dbReference>
<keyword evidence="3" id="KW-1185">Reference proteome</keyword>
<accession>A0ABS5U3P5</accession>
<sequence length="227" mass="24653">MALPWKIIESIPTDEGALELRQRGERDFLIMIGTQVLMNSLANRSEIMLGQLGCKGLINREAPRVMVGGLGMGFTLRAVLDALPSSASVVVAELNPVVHAWCLGPLLSLTGGAAADPRVHVEIIDVAERIRRSAASNGEDLFDAIVLDLYRGPHAKTDKRNDPLYGSRAIQAMRTALKPGGVLAVWGEQYDESFDKRLQEAGFKVTTSRPGKGGLRHVVFLAESIKR</sequence>
<reference evidence="2 3" key="1">
    <citation type="submission" date="2021-05" db="EMBL/GenBank/DDBJ databases">
        <title>The draft genome of Geobacter chapellei DSM 13688.</title>
        <authorList>
            <person name="Xu Z."/>
            <person name="Masuda Y."/>
            <person name="Itoh H."/>
            <person name="Senoo K."/>
        </authorList>
    </citation>
    <scope>NUCLEOTIDE SEQUENCE [LARGE SCALE GENOMIC DNA]</scope>
    <source>
        <strain evidence="2 3">DSM 13688</strain>
    </source>
</reference>
<name>A0ABS5U3P5_9BACT</name>
<dbReference type="InterPro" id="IPR029063">
    <property type="entry name" value="SAM-dependent_MTases_sf"/>
</dbReference>
<dbReference type="PANTHER" id="PTHR43317">
    <property type="entry name" value="THERMOSPERMINE SYNTHASE ACAULIS5"/>
    <property type="match status" value="1"/>
</dbReference>
<proteinExistence type="predicted"/>
<evidence type="ECO:0000313" key="2">
    <source>
        <dbReference type="EMBL" id="MBT1070296.1"/>
    </source>
</evidence>
<dbReference type="Gene3D" id="3.40.50.150">
    <property type="entry name" value="Vaccinia Virus protein VP39"/>
    <property type="match status" value="1"/>
</dbReference>
<organism evidence="2 3">
    <name type="scientific">Pelotalea chapellei</name>
    <dbReference type="NCBI Taxonomy" id="44671"/>
    <lineage>
        <taxon>Bacteria</taxon>
        <taxon>Pseudomonadati</taxon>
        <taxon>Thermodesulfobacteriota</taxon>
        <taxon>Desulfuromonadia</taxon>
        <taxon>Geobacterales</taxon>
        <taxon>Geobacteraceae</taxon>
        <taxon>Pelotalea</taxon>
    </lineage>
</organism>
<comment type="caution">
    <text evidence="2">The sequence shown here is derived from an EMBL/GenBank/DDBJ whole genome shotgun (WGS) entry which is preliminary data.</text>
</comment>
<evidence type="ECO:0000256" key="1">
    <source>
        <dbReference type="ARBA" id="ARBA00023115"/>
    </source>
</evidence>
<keyword evidence="1" id="KW-0620">Polyamine biosynthesis</keyword>
<protein>
    <submittedName>
        <fullName evidence="2">Spermidine synthase</fullName>
    </submittedName>
</protein>
<evidence type="ECO:0000313" key="3">
    <source>
        <dbReference type="Proteomes" id="UP000784128"/>
    </source>
</evidence>
<dbReference type="Proteomes" id="UP000784128">
    <property type="component" value="Unassembled WGS sequence"/>
</dbReference>
<dbReference type="SUPFAM" id="SSF53335">
    <property type="entry name" value="S-adenosyl-L-methionine-dependent methyltransferases"/>
    <property type="match status" value="1"/>
</dbReference>
<gene>
    <name evidence="2" type="ORF">KJB30_00715</name>
</gene>
<dbReference type="PANTHER" id="PTHR43317:SF3">
    <property type="entry name" value="BLR2883 PROTEIN"/>
    <property type="match status" value="1"/>
</dbReference>